<name>A0A6J6UNQ0_9ZZZZ</name>
<feature type="compositionally biased region" description="Polar residues" evidence="1">
    <location>
        <begin position="24"/>
        <end position="39"/>
    </location>
</feature>
<feature type="region of interest" description="Disordered" evidence="1">
    <location>
        <begin position="1"/>
        <end position="86"/>
    </location>
</feature>
<gene>
    <name evidence="2" type="ORF">UFOPK2842_00895</name>
</gene>
<evidence type="ECO:0000256" key="1">
    <source>
        <dbReference type="SAM" id="MobiDB-lite"/>
    </source>
</evidence>
<dbReference type="AlphaFoldDB" id="A0A6J6UNQ0"/>
<protein>
    <submittedName>
        <fullName evidence="2">Unannotated protein</fullName>
    </submittedName>
</protein>
<evidence type="ECO:0000313" key="2">
    <source>
        <dbReference type="EMBL" id="CAB4760169.1"/>
    </source>
</evidence>
<organism evidence="2">
    <name type="scientific">freshwater metagenome</name>
    <dbReference type="NCBI Taxonomy" id="449393"/>
    <lineage>
        <taxon>unclassified sequences</taxon>
        <taxon>metagenomes</taxon>
        <taxon>ecological metagenomes</taxon>
    </lineage>
</organism>
<accession>A0A6J6UNQ0</accession>
<proteinExistence type="predicted"/>
<sequence length="86" mass="9060">MLSAHPVASHFSQATALSKVMSRSVPNAASYKSTSTRISASCPARTRGRGPRLPPPPKNASMMSPKPLAPPNPPYPPKPLPPASYI</sequence>
<feature type="compositionally biased region" description="Pro residues" evidence="1">
    <location>
        <begin position="67"/>
        <end position="86"/>
    </location>
</feature>
<reference evidence="2" key="1">
    <citation type="submission" date="2020-05" db="EMBL/GenBank/DDBJ databases">
        <authorList>
            <person name="Chiriac C."/>
            <person name="Salcher M."/>
            <person name="Ghai R."/>
            <person name="Kavagutti S V."/>
        </authorList>
    </citation>
    <scope>NUCLEOTIDE SEQUENCE</scope>
</reference>
<dbReference type="EMBL" id="CAEZZI010000093">
    <property type="protein sequence ID" value="CAB4760169.1"/>
    <property type="molecule type" value="Genomic_DNA"/>
</dbReference>